<dbReference type="InterPro" id="IPR014284">
    <property type="entry name" value="RNA_pol_sigma-70_dom"/>
</dbReference>
<dbReference type="InterPro" id="IPR013249">
    <property type="entry name" value="RNA_pol_sigma70_r4_t2"/>
</dbReference>
<evidence type="ECO:0000256" key="2">
    <source>
        <dbReference type="ARBA" id="ARBA00023015"/>
    </source>
</evidence>
<dbReference type="PANTHER" id="PTHR43133:SF46">
    <property type="entry name" value="RNA POLYMERASE SIGMA-70 FACTOR ECF SUBFAMILY"/>
    <property type="match status" value="1"/>
</dbReference>
<comment type="caution">
    <text evidence="7">The sequence shown here is derived from an EMBL/GenBank/DDBJ whole genome shotgun (WGS) entry which is preliminary data.</text>
</comment>
<evidence type="ECO:0000313" key="8">
    <source>
        <dbReference type="Proteomes" id="UP001597319"/>
    </source>
</evidence>
<evidence type="ECO:0000256" key="1">
    <source>
        <dbReference type="ARBA" id="ARBA00010641"/>
    </source>
</evidence>
<dbReference type="NCBIfam" id="TIGR02937">
    <property type="entry name" value="sigma70-ECF"/>
    <property type="match status" value="1"/>
</dbReference>
<dbReference type="InterPro" id="IPR007627">
    <property type="entry name" value="RNA_pol_sigma70_r2"/>
</dbReference>
<organism evidence="7 8">
    <name type="scientific">Aquimarina rubra</name>
    <dbReference type="NCBI Taxonomy" id="1920033"/>
    <lineage>
        <taxon>Bacteria</taxon>
        <taxon>Pseudomonadati</taxon>
        <taxon>Bacteroidota</taxon>
        <taxon>Flavobacteriia</taxon>
        <taxon>Flavobacteriales</taxon>
        <taxon>Flavobacteriaceae</taxon>
        <taxon>Aquimarina</taxon>
    </lineage>
</organism>
<dbReference type="InterPro" id="IPR039425">
    <property type="entry name" value="RNA_pol_sigma-70-like"/>
</dbReference>
<name>A0ABW5LKP6_9FLAO</name>
<dbReference type="Pfam" id="PF08281">
    <property type="entry name" value="Sigma70_r4_2"/>
    <property type="match status" value="1"/>
</dbReference>
<comment type="similarity">
    <text evidence="1">Belongs to the sigma-70 factor family. ECF subfamily.</text>
</comment>
<protein>
    <submittedName>
        <fullName evidence="7">RNA polymerase sigma factor</fullName>
    </submittedName>
</protein>
<evidence type="ECO:0000256" key="4">
    <source>
        <dbReference type="ARBA" id="ARBA00023163"/>
    </source>
</evidence>
<dbReference type="EMBL" id="JBHULE010000035">
    <property type="protein sequence ID" value="MFD2565104.1"/>
    <property type="molecule type" value="Genomic_DNA"/>
</dbReference>
<evidence type="ECO:0000259" key="5">
    <source>
        <dbReference type="Pfam" id="PF04542"/>
    </source>
</evidence>
<dbReference type="InterPro" id="IPR013324">
    <property type="entry name" value="RNA_pol_sigma_r3/r4-like"/>
</dbReference>
<dbReference type="InterPro" id="IPR036388">
    <property type="entry name" value="WH-like_DNA-bd_sf"/>
</dbReference>
<accession>A0ABW5LKP6</accession>
<keyword evidence="3" id="KW-0731">Sigma factor</keyword>
<feature type="domain" description="RNA polymerase sigma factor 70 region 4 type 2" evidence="6">
    <location>
        <begin position="110"/>
        <end position="155"/>
    </location>
</feature>
<keyword evidence="4" id="KW-0804">Transcription</keyword>
<dbReference type="Gene3D" id="1.10.10.10">
    <property type="entry name" value="Winged helix-like DNA-binding domain superfamily/Winged helix DNA-binding domain"/>
    <property type="match status" value="1"/>
</dbReference>
<sequence length="169" mass="19830">MEEKSVCDEKNFEAIFNDCSESLRNLIYYKCKDVDLAEDIIQDAFIKLWQNCKKVIFFKAKSYLFTVANNNLLNHIAHKKVVLKFQQKPHSDLNNQDPQFLIEEKEFMSKLQNALDALPEKQRETFLLSRIDKKSYKEIAEITGVSVKAIEKRIHYSLLTLRQKLGDIL</sequence>
<feature type="domain" description="RNA polymerase sigma-70 region 2" evidence="5">
    <location>
        <begin position="21"/>
        <end position="79"/>
    </location>
</feature>
<evidence type="ECO:0000313" key="7">
    <source>
        <dbReference type="EMBL" id="MFD2565104.1"/>
    </source>
</evidence>
<dbReference type="Pfam" id="PF04542">
    <property type="entry name" value="Sigma70_r2"/>
    <property type="match status" value="1"/>
</dbReference>
<dbReference type="Gene3D" id="1.10.1740.10">
    <property type="match status" value="1"/>
</dbReference>
<dbReference type="RefSeq" id="WP_378294933.1">
    <property type="nucleotide sequence ID" value="NZ_JBHULE010000035.1"/>
</dbReference>
<dbReference type="SUPFAM" id="SSF88946">
    <property type="entry name" value="Sigma2 domain of RNA polymerase sigma factors"/>
    <property type="match status" value="1"/>
</dbReference>
<gene>
    <name evidence="7" type="ORF">ACFSR1_20665</name>
</gene>
<proteinExistence type="inferred from homology"/>
<dbReference type="InterPro" id="IPR013325">
    <property type="entry name" value="RNA_pol_sigma_r2"/>
</dbReference>
<reference evidence="8" key="1">
    <citation type="journal article" date="2019" name="Int. J. Syst. Evol. Microbiol.">
        <title>The Global Catalogue of Microorganisms (GCM) 10K type strain sequencing project: providing services to taxonomists for standard genome sequencing and annotation.</title>
        <authorList>
            <consortium name="The Broad Institute Genomics Platform"/>
            <consortium name="The Broad Institute Genome Sequencing Center for Infectious Disease"/>
            <person name="Wu L."/>
            <person name="Ma J."/>
        </authorList>
    </citation>
    <scope>NUCLEOTIDE SEQUENCE [LARGE SCALE GENOMIC DNA]</scope>
    <source>
        <strain evidence="8">KCTC 52274</strain>
    </source>
</reference>
<dbReference type="CDD" id="cd06171">
    <property type="entry name" value="Sigma70_r4"/>
    <property type="match status" value="1"/>
</dbReference>
<dbReference type="PANTHER" id="PTHR43133">
    <property type="entry name" value="RNA POLYMERASE ECF-TYPE SIGMA FACTO"/>
    <property type="match status" value="1"/>
</dbReference>
<keyword evidence="8" id="KW-1185">Reference proteome</keyword>
<keyword evidence="2" id="KW-0805">Transcription regulation</keyword>
<evidence type="ECO:0000259" key="6">
    <source>
        <dbReference type="Pfam" id="PF08281"/>
    </source>
</evidence>
<dbReference type="SUPFAM" id="SSF88659">
    <property type="entry name" value="Sigma3 and sigma4 domains of RNA polymerase sigma factors"/>
    <property type="match status" value="1"/>
</dbReference>
<evidence type="ECO:0000256" key="3">
    <source>
        <dbReference type="ARBA" id="ARBA00023082"/>
    </source>
</evidence>
<dbReference type="Proteomes" id="UP001597319">
    <property type="component" value="Unassembled WGS sequence"/>
</dbReference>